<evidence type="ECO:0000259" key="3">
    <source>
        <dbReference type="Pfam" id="PF05569"/>
    </source>
</evidence>
<feature type="compositionally biased region" description="Pro residues" evidence="1">
    <location>
        <begin position="361"/>
        <end position="373"/>
    </location>
</feature>
<feature type="transmembrane region" description="Helical" evidence="2">
    <location>
        <begin position="6"/>
        <end position="26"/>
    </location>
</feature>
<organism evidence="4 5">
    <name type="scientific">Brevundimonas basaltis</name>
    <dbReference type="NCBI Taxonomy" id="472166"/>
    <lineage>
        <taxon>Bacteria</taxon>
        <taxon>Pseudomonadati</taxon>
        <taxon>Pseudomonadota</taxon>
        <taxon>Alphaproteobacteria</taxon>
        <taxon>Caulobacterales</taxon>
        <taxon>Caulobacteraceae</taxon>
        <taxon>Brevundimonas</taxon>
    </lineage>
</organism>
<proteinExistence type="predicted"/>
<feature type="domain" description="Peptidase M56" evidence="3">
    <location>
        <begin position="68"/>
        <end position="282"/>
    </location>
</feature>
<dbReference type="AlphaFoldDB" id="A0A7W8HYU2"/>
<sequence length="564" mass="60376">MTIELIVGLLCKSGVIAGAGLLLSSLSEFRAASDRVDVLRAAVCVLLVLPLLTAFGPSVQLQVLPAAVEPAMTPAPVWQGSVTPVEGLSLSSTLRTPSPAEIFAGVWIAGALVVLGRFALGVLALWRWTRTGVPVTDRAWTRPLETLAPRRRPRLIAVSAIGSPLSWGLPPGVVLVSRSCLSKPEAAGAVLAHELAHIRRGDWLFLALSRLALALFWFNPLVWRLHNTLASRTEDAADAAALAIVDRQTYARALVGLAADFRPSAAVGMAADAQSLTRRINRIMIDRTARSRPMAMALAIGALMAVATPIAALEVTRQSPLAPPAPPPAPQAAPAPPAPPAPPALSSLLAMPAPPALSVRPAPPPVPPAPPAPLRLQDGSRITITNGGRTHVYRSVEEMDPEIRRAYERGREEAAVARLHAAEAREHARAARAEAARARSEARVHHAAVREQARAATAGAWAAAAEARVQADAARAEGRRAMARARVEMRQGADEMDRGANEMREEARRLRDPAYRARQIEENRARGSTVTDAELVALSRRLPEQADQMERQAQRMRERSADQT</sequence>
<evidence type="ECO:0000313" key="4">
    <source>
        <dbReference type="EMBL" id="MBB5292436.1"/>
    </source>
</evidence>
<reference evidence="4 5" key="1">
    <citation type="submission" date="2020-08" db="EMBL/GenBank/DDBJ databases">
        <title>Genomic Encyclopedia of Type Strains, Phase IV (KMG-IV): sequencing the most valuable type-strain genomes for metagenomic binning, comparative biology and taxonomic classification.</title>
        <authorList>
            <person name="Goeker M."/>
        </authorList>
    </citation>
    <scope>NUCLEOTIDE SEQUENCE [LARGE SCALE GENOMIC DNA]</scope>
    <source>
        <strain evidence="4 5">DSM 25335</strain>
    </source>
</reference>
<dbReference type="PANTHER" id="PTHR34978">
    <property type="entry name" value="POSSIBLE SENSOR-TRANSDUCER PROTEIN BLAR"/>
    <property type="match status" value="1"/>
</dbReference>
<dbReference type="InterPro" id="IPR052173">
    <property type="entry name" value="Beta-lactam_resp_regulator"/>
</dbReference>
<keyword evidence="5" id="KW-1185">Reference proteome</keyword>
<dbReference type="Pfam" id="PF05569">
    <property type="entry name" value="Peptidase_M56"/>
    <property type="match status" value="1"/>
</dbReference>
<evidence type="ECO:0000256" key="1">
    <source>
        <dbReference type="SAM" id="MobiDB-lite"/>
    </source>
</evidence>
<name>A0A7W8HYU2_9CAUL</name>
<feature type="region of interest" description="Disordered" evidence="1">
    <location>
        <begin position="319"/>
        <end position="379"/>
    </location>
</feature>
<keyword evidence="2" id="KW-0812">Transmembrane</keyword>
<dbReference type="CDD" id="cd07341">
    <property type="entry name" value="M56_BlaR1_MecR1_like"/>
    <property type="match status" value="1"/>
</dbReference>
<protein>
    <submittedName>
        <fullName evidence="4">Beta-lactamase regulating signal transducer with metallopeptidase domain</fullName>
    </submittedName>
</protein>
<dbReference type="Proteomes" id="UP000566663">
    <property type="component" value="Unassembled WGS sequence"/>
</dbReference>
<evidence type="ECO:0000313" key="5">
    <source>
        <dbReference type="Proteomes" id="UP000566663"/>
    </source>
</evidence>
<feature type="transmembrane region" description="Helical" evidence="2">
    <location>
        <begin position="38"/>
        <end position="56"/>
    </location>
</feature>
<keyword evidence="2" id="KW-0472">Membrane</keyword>
<dbReference type="RefSeq" id="WP_183254876.1">
    <property type="nucleotide sequence ID" value="NZ_BAAAFF010000001.1"/>
</dbReference>
<comment type="caution">
    <text evidence="4">The sequence shown here is derived from an EMBL/GenBank/DDBJ whole genome shotgun (WGS) entry which is preliminary data.</text>
</comment>
<keyword evidence="2" id="KW-1133">Transmembrane helix</keyword>
<gene>
    <name evidence="4" type="ORF">HNQ67_001960</name>
</gene>
<feature type="transmembrane region" description="Helical" evidence="2">
    <location>
        <begin position="102"/>
        <end position="126"/>
    </location>
</feature>
<feature type="region of interest" description="Disordered" evidence="1">
    <location>
        <begin position="488"/>
        <end position="564"/>
    </location>
</feature>
<feature type="compositionally biased region" description="Basic and acidic residues" evidence="1">
    <location>
        <begin position="488"/>
        <end position="525"/>
    </location>
</feature>
<dbReference type="PANTHER" id="PTHR34978:SF3">
    <property type="entry name" value="SLR0241 PROTEIN"/>
    <property type="match status" value="1"/>
</dbReference>
<feature type="compositionally biased region" description="Low complexity" evidence="1">
    <location>
        <begin position="344"/>
        <end position="360"/>
    </location>
</feature>
<dbReference type="InterPro" id="IPR008756">
    <property type="entry name" value="Peptidase_M56"/>
</dbReference>
<evidence type="ECO:0000256" key="2">
    <source>
        <dbReference type="SAM" id="Phobius"/>
    </source>
</evidence>
<feature type="transmembrane region" description="Helical" evidence="2">
    <location>
        <begin position="294"/>
        <end position="313"/>
    </location>
</feature>
<feature type="compositionally biased region" description="Pro residues" evidence="1">
    <location>
        <begin position="321"/>
        <end position="343"/>
    </location>
</feature>
<accession>A0A7W8HYU2</accession>
<feature type="compositionally biased region" description="Basic and acidic residues" evidence="1">
    <location>
        <begin position="541"/>
        <end position="564"/>
    </location>
</feature>
<dbReference type="EMBL" id="JACHFZ010000004">
    <property type="protein sequence ID" value="MBB5292436.1"/>
    <property type="molecule type" value="Genomic_DNA"/>
</dbReference>